<keyword evidence="3" id="KW-0274">FAD</keyword>
<accession>A0A5M4F9Z6</accession>
<dbReference type="OrthoDB" id="3568330at2"/>
<dbReference type="InterPro" id="IPR050446">
    <property type="entry name" value="FAD-oxidoreductase/Apoptosis"/>
</dbReference>
<comment type="caution">
    <text evidence="7">The sequence shown here is derived from an EMBL/GenBank/DDBJ whole genome shotgun (WGS) entry which is preliminary data.</text>
</comment>
<dbReference type="Pfam" id="PF14759">
    <property type="entry name" value="Reductase_C"/>
    <property type="match status" value="1"/>
</dbReference>
<dbReference type="EMBL" id="SDPQ02000004">
    <property type="protein sequence ID" value="KAA1394458.1"/>
    <property type="molecule type" value="Genomic_DNA"/>
</dbReference>
<dbReference type="PRINTS" id="PR00469">
    <property type="entry name" value="PNDRDTASEII"/>
</dbReference>
<dbReference type="InterPro" id="IPR023753">
    <property type="entry name" value="FAD/NAD-binding_dom"/>
</dbReference>
<keyword evidence="8" id="KW-1185">Reference proteome</keyword>
<dbReference type="PANTHER" id="PTHR43557:SF2">
    <property type="entry name" value="RIESKE DOMAIN-CONTAINING PROTEIN-RELATED"/>
    <property type="match status" value="1"/>
</dbReference>
<dbReference type="Gene3D" id="3.30.390.30">
    <property type="match status" value="1"/>
</dbReference>
<name>A0A5M4F9Z6_9ACTN</name>
<evidence type="ECO:0000256" key="1">
    <source>
        <dbReference type="ARBA" id="ARBA00001974"/>
    </source>
</evidence>
<dbReference type="InterPro" id="IPR028202">
    <property type="entry name" value="Reductase_C"/>
</dbReference>
<dbReference type="SUPFAM" id="SSF55424">
    <property type="entry name" value="FAD/NAD-linked reductases, dimerisation (C-terminal) domain"/>
    <property type="match status" value="1"/>
</dbReference>
<dbReference type="InterPro" id="IPR016156">
    <property type="entry name" value="FAD/NAD-linked_Rdtase_dimer_sf"/>
</dbReference>
<feature type="domain" description="Reductase C-terminal" evidence="6">
    <location>
        <begin position="315"/>
        <end position="383"/>
    </location>
</feature>
<keyword evidence="2" id="KW-0285">Flavoprotein</keyword>
<dbReference type="Proteomes" id="UP000380867">
    <property type="component" value="Unassembled WGS sequence"/>
</dbReference>
<reference evidence="7" key="1">
    <citation type="submission" date="2019-09" db="EMBL/GenBank/DDBJ databases">
        <authorList>
            <person name="Li J."/>
        </authorList>
    </citation>
    <scope>NUCLEOTIDE SEQUENCE [LARGE SCALE GENOMIC DNA]</scope>
    <source>
        <strain evidence="7">JCM 14732</strain>
    </source>
</reference>
<evidence type="ECO:0000259" key="5">
    <source>
        <dbReference type="Pfam" id="PF07992"/>
    </source>
</evidence>
<comment type="cofactor">
    <cofactor evidence="1">
        <name>FAD</name>
        <dbReference type="ChEBI" id="CHEBI:57692"/>
    </cofactor>
</comment>
<dbReference type="Pfam" id="PF07992">
    <property type="entry name" value="Pyr_redox_2"/>
    <property type="match status" value="1"/>
</dbReference>
<evidence type="ECO:0000256" key="2">
    <source>
        <dbReference type="ARBA" id="ARBA00022630"/>
    </source>
</evidence>
<dbReference type="PRINTS" id="PR00368">
    <property type="entry name" value="FADPNR"/>
</dbReference>
<dbReference type="GO" id="GO:0005737">
    <property type="term" value="C:cytoplasm"/>
    <property type="evidence" value="ECO:0007669"/>
    <property type="project" value="TreeGrafter"/>
</dbReference>
<gene>
    <name evidence="7" type="ORF">ESP70_018665</name>
</gene>
<evidence type="ECO:0000256" key="3">
    <source>
        <dbReference type="ARBA" id="ARBA00022827"/>
    </source>
</evidence>
<dbReference type="PANTHER" id="PTHR43557">
    <property type="entry name" value="APOPTOSIS-INDUCING FACTOR 1"/>
    <property type="match status" value="1"/>
</dbReference>
<evidence type="ECO:0000256" key="4">
    <source>
        <dbReference type="ARBA" id="ARBA00023002"/>
    </source>
</evidence>
<protein>
    <submittedName>
        <fullName evidence="7">Oxidoreductase</fullName>
    </submittedName>
</protein>
<dbReference type="Gene3D" id="3.50.50.60">
    <property type="entry name" value="FAD/NAD(P)-binding domain"/>
    <property type="match status" value="2"/>
</dbReference>
<dbReference type="SUPFAM" id="SSF51905">
    <property type="entry name" value="FAD/NAD(P)-binding domain"/>
    <property type="match status" value="1"/>
</dbReference>
<evidence type="ECO:0000259" key="6">
    <source>
        <dbReference type="Pfam" id="PF14759"/>
    </source>
</evidence>
<organism evidence="7 8">
    <name type="scientific">Aeromicrobium ginsengisoli</name>
    <dbReference type="NCBI Taxonomy" id="363867"/>
    <lineage>
        <taxon>Bacteria</taxon>
        <taxon>Bacillati</taxon>
        <taxon>Actinomycetota</taxon>
        <taxon>Actinomycetes</taxon>
        <taxon>Propionibacteriales</taxon>
        <taxon>Nocardioidaceae</taxon>
        <taxon>Aeromicrobium</taxon>
    </lineage>
</organism>
<dbReference type="InterPro" id="IPR036188">
    <property type="entry name" value="FAD/NAD-bd_sf"/>
</dbReference>
<evidence type="ECO:0000313" key="8">
    <source>
        <dbReference type="Proteomes" id="UP000380867"/>
    </source>
</evidence>
<proteinExistence type="predicted"/>
<dbReference type="GO" id="GO:0016651">
    <property type="term" value="F:oxidoreductase activity, acting on NAD(P)H"/>
    <property type="evidence" value="ECO:0007669"/>
    <property type="project" value="TreeGrafter"/>
</dbReference>
<evidence type="ECO:0000313" key="7">
    <source>
        <dbReference type="EMBL" id="KAA1394458.1"/>
    </source>
</evidence>
<sequence>MRRLVVVGASLAATHAVQEARRLGFEGSIAVIGDEPHPPYDRPPLSKQFLTDTDVPEPEPLLNVDALDVKLMTSTVATGLDGRERRVHTSAGDVPYDVLLIATGSEPRQLGLGDGLEGVTTLRTAGESLAIRSRLEPGARVVVVGAGFIGGEVASSARARGADVTLVEALPLPLDAAVGSLVAERLAMLHRQYGVDLRTRTTVRSIDGGDAVEKVTLSDGSVLDVDLVIVGIGVEPSTAWLRGAGVSINNGVSCTPYLESTVPDVYAAGDVARWINPWNGRSTRLEHWTATGEQAEVAVRNALGTERTECSIVPYFWSDWYGHRLQMLGEPADEVELTVAGGATDPFLAQYRYDGQLVGGFSLDQTGPLMKRRRAIAARASWEDVLNGTERTPSP</sequence>
<keyword evidence="4" id="KW-0560">Oxidoreductase</keyword>
<dbReference type="AlphaFoldDB" id="A0A5M4F9Z6"/>
<feature type="domain" description="FAD/NAD(P)-binding" evidence="5">
    <location>
        <begin position="3"/>
        <end position="294"/>
    </location>
</feature>